<dbReference type="SMART" id="SM00079">
    <property type="entry name" value="PBPe"/>
    <property type="match status" value="1"/>
</dbReference>
<keyword evidence="7 12" id="KW-0472">Membrane</keyword>
<evidence type="ECO:0000256" key="5">
    <source>
        <dbReference type="ARBA" id="ARBA00022989"/>
    </source>
</evidence>
<keyword evidence="6" id="KW-0406">Ion transport</keyword>
<comment type="caution">
    <text evidence="14">The sequence shown here is derived from an EMBL/GenBank/DDBJ whole genome shotgun (WGS) entry which is preliminary data.</text>
</comment>
<evidence type="ECO:0000256" key="2">
    <source>
        <dbReference type="ARBA" id="ARBA00008685"/>
    </source>
</evidence>
<protein>
    <recommendedName>
        <fullName evidence="13">Ionotropic glutamate receptor C-terminal domain-containing protein</fullName>
    </recommendedName>
</protein>
<dbReference type="Proteomes" id="UP000827092">
    <property type="component" value="Unassembled WGS sequence"/>
</dbReference>
<comment type="subcellular location">
    <subcellularLocation>
        <location evidence="1">Membrane</location>
        <topology evidence="1">Multi-pass membrane protein</topology>
    </subcellularLocation>
</comment>
<name>A0AAV6TFM2_9ARAC</name>
<comment type="similarity">
    <text evidence="2">Belongs to the glutamate-gated ion channel (TC 1.A.10.1) family.</text>
</comment>
<evidence type="ECO:0000256" key="1">
    <source>
        <dbReference type="ARBA" id="ARBA00004141"/>
    </source>
</evidence>
<evidence type="ECO:0000256" key="4">
    <source>
        <dbReference type="ARBA" id="ARBA00022692"/>
    </source>
</evidence>
<keyword evidence="5 12" id="KW-1133">Transmembrane helix</keyword>
<dbReference type="GO" id="GO:0016020">
    <property type="term" value="C:membrane"/>
    <property type="evidence" value="ECO:0007669"/>
    <property type="project" value="UniProtKB-SubCell"/>
</dbReference>
<evidence type="ECO:0000256" key="7">
    <source>
        <dbReference type="ARBA" id="ARBA00023136"/>
    </source>
</evidence>
<feature type="domain" description="Ionotropic glutamate receptor C-terminal" evidence="13">
    <location>
        <begin position="14"/>
        <end position="132"/>
    </location>
</feature>
<gene>
    <name evidence="14" type="ORF">JTE90_012574</name>
</gene>
<keyword evidence="8" id="KW-0675">Receptor</keyword>
<keyword evidence="11" id="KW-0407">Ion channel</keyword>
<dbReference type="GO" id="GO:0015276">
    <property type="term" value="F:ligand-gated monoatomic ion channel activity"/>
    <property type="evidence" value="ECO:0007669"/>
    <property type="project" value="InterPro"/>
</dbReference>
<evidence type="ECO:0000259" key="13">
    <source>
        <dbReference type="SMART" id="SM00079"/>
    </source>
</evidence>
<evidence type="ECO:0000256" key="6">
    <source>
        <dbReference type="ARBA" id="ARBA00023065"/>
    </source>
</evidence>
<evidence type="ECO:0000256" key="11">
    <source>
        <dbReference type="ARBA" id="ARBA00023303"/>
    </source>
</evidence>
<keyword evidence="10" id="KW-1071">Ligand-gated ion channel</keyword>
<feature type="transmembrane region" description="Helical" evidence="12">
    <location>
        <begin position="162"/>
        <end position="186"/>
    </location>
</feature>
<evidence type="ECO:0000256" key="9">
    <source>
        <dbReference type="ARBA" id="ARBA00023180"/>
    </source>
</evidence>
<keyword evidence="9" id="KW-0325">Glycoprotein</keyword>
<dbReference type="InterPro" id="IPR001320">
    <property type="entry name" value="Iontro_rcpt_C"/>
</dbReference>
<dbReference type="AlphaFoldDB" id="A0AAV6TFM2"/>
<proteinExistence type="inferred from homology"/>
<reference evidence="14 15" key="1">
    <citation type="journal article" date="2022" name="Nat. Ecol. Evol.">
        <title>A masculinizing supergene underlies an exaggerated male reproductive morph in a spider.</title>
        <authorList>
            <person name="Hendrickx F."/>
            <person name="De Corte Z."/>
            <person name="Sonet G."/>
            <person name="Van Belleghem S.M."/>
            <person name="Kostlbacher S."/>
            <person name="Vangestel C."/>
        </authorList>
    </citation>
    <scope>NUCLEOTIDE SEQUENCE [LARGE SCALE GENOMIC DNA]</scope>
    <source>
        <strain evidence="14">W744_W776</strain>
    </source>
</reference>
<dbReference type="SUPFAM" id="SSF53850">
    <property type="entry name" value="Periplasmic binding protein-like II"/>
    <property type="match status" value="1"/>
</dbReference>
<dbReference type="PANTHER" id="PTHR18966">
    <property type="entry name" value="IONOTROPIC GLUTAMATE RECEPTOR"/>
    <property type="match status" value="1"/>
</dbReference>
<sequence>MSSARPSVFAESNSKGVERVKKENYAFLMESTSIEYIVERECELTQIGGLLDNKGYGNHSQENYAFFRESTSIEYIVERECELTQIGGLLDNKGYGVATPSGSPYRTPLSSAILKLQESGTLHVLKDRWWKRRLGGGRCGRDSGSGGSGTAGSASALSLANVGGVFVVLGVGLCAACMVALLEFVWKARKQTSEERVRILHSSLIMSVETNPIIQVS</sequence>
<evidence type="ECO:0000256" key="12">
    <source>
        <dbReference type="SAM" id="Phobius"/>
    </source>
</evidence>
<organism evidence="14 15">
    <name type="scientific">Oedothorax gibbosus</name>
    <dbReference type="NCBI Taxonomy" id="931172"/>
    <lineage>
        <taxon>Eukaryota</taxon>
        <taxon>Metazoa</taxon>
        <taxon>Ecdysozoa</taxon>
        <taxon>Arthropoda</taxon>
        <taxon>Chelicerata</taxon>
        <taxon>Arachnida</taxon>
        <taxon>Araneae</taxon>
        <taxon>Araneomorphae</taxon>
        <taxon>Entelegynae</taxon>
        <taxon>Araneoidea</taxon>
        <taxon>Linyphiidae</taxon>
        <taxon>Erigoninae</taxon>
        <taxon>Oedothorax</taxon>
    </lineage>
</organism>
<keyword evidence="4 12" id="KW-0812">Transmembrane</keyword>
<evidence type="ECO:0000313" key="15">
    <source>
        <dbReference type="Proteomes" id="UP000827092"/>
    </source>
</evidence>
<evidence type="ECO:0000256" key="8">
    <source>
        <dbReference type="ARBA" id="ARBA00023170"/>
    </source>
</evidence>
<dbReference type="EMBL" id="JAFNEN010005135">
    <property type="protein sequence ID" value="KAG8170609.1"/>
    <property type="molecule type" value="Genomic_DNA"/>
</dbReference>
<keyword evidence="15" id="KW-1185">Reference proteome</keyword>
<dbReference type="Gene3D" id="3.40.190.10">
    <property type="entry name" value="Periplasmic binding protein-like II"/>
    <property type="match status" value="3"/>
</dbReference>
<evidence type="ECO:0000313" key="14">
    <source>
        <dbReference type="EMBL" id="KAG8170609.1"/>
    </source>
</evidence>
<keyword evidence="3" id="KW-0813">Transport</keyword>
<accession>A0AAV6TFM2</accession>
<evidence type="ECO:0000256" key="3">
    <source>
        <dbReference type="ARBA" id="ARBA00022448"/>
    </source>
</evidence>
<evidence type="ECO:0000256" key="10">
    <source>
        <dbReference type="ARBA" id="ARBA00023286"/>
    </source>
</evidence>
<dbReference type="InterPro" id="IPR015683">
    <property type="entry name" value="Ionotropic_Glu_rcpt"/>
</dbReference>